<dbReference type="PANTHER" id="PTHR12296">
    <property type="entry name" value="DENN DOMAIN-CONTAINING PROTEIN 4"/>
    <property type="match status" value="1"/>
</dbReference>
<dbReference type="Gene3D" id="2.100.10.50">
    <property type="match status" value="1"/>
</dbReference>
<dbReference type="Pfam" id="PF03455">
    <property type="entry name" value="dDENN"/>
    <property type="match status" value="1"/>
</dbReference>
<proteinExistence type="predicted"/>
<feature type="region of interest" description="Disordered" evidence="3">
    <location>
        <begin position="1163"/>
        <end position="1183"/>
    </location>
</feature>
<organism evidence="6 7">
    <name type="scientific">Labeo rohita</name>
    <name type="common">Indian major carp</name>
    <name type="synonym">Cyprinus rohita</name>
    <dbReference type="NCBI Taxonomy" id="84645"/>
    <lineage>
        <taxon>Eukaryota</taxon>
        <taxon>Metazoa</taxon>
        <taxon>Chordata</taxon>
        <taxon>Craniata</taxon>
        <taxon>Vertebrata</taxon>
        <taxon>Euteleostomi</taxon>
        <taxon>Actinopterygii</taxon>
        <taxon>Neopterygii</taxon>
        <taxon>Teleostei</taxon>
        <taxon>Ostariophysi</taxon>
        <taxon>Cypriniformes</taxon>
        <taxon>Cyprinidae</taxon>
        <taxon>Labeoninae</taxon>
        <taxon>Labeonini</taxon>
        <taxon>Labeo</taxon>
    </lineage>
</organism>
<dbReference type="PROSITE" id="PS50211">
    <property type="entry name" value="DENN"/>
    <property type="match status" value="1"/>
</dbReference>
<dbReference type="NCBIfam" id="TIGR00756">
    <property type="entry name" value="PPR"/>
    <property type="match status" value="1"/>
</dbReference>
<dbReference type="Gene3D" id="3.40.50.11500">
    <property type="match status" value="1"/>
</dbReference>
<dbReference type="Gene3D" id="1.25.40.10">
    <property type="entry name" value="Tetratricopeptide repeat domain"/>
    <property type="match status" value="1"/>
</dbReference>
<dbReference type="Pfam" id="PF13041">
    <property type="entry name" value="PPR_2"/>
    <property type="match status" value="1"/>
</dbReference>
<accession>A0ABQ8LWP3</accession>
<dbReference type="PROSITE" id="PS51375">
    <property type="entry name" value="PPR"/>
    <property type="match status" value="1"/>
</dbReference>
<evidence type="ECO:0000259" key="4">
    <source>
        <dbReference type="PROSITE" id="PS50211"/>
    </source>
</evidence>
<dbReference type="EMBL" id="JACTAM010000016">
    <property type="protein sequence ID" value="KAI2654824.1"/>
    <property type="molecule type" value="Genomic_DNA"/>
</dbReference>
<evidence type="ECO:0000313" key="6">
    <source>
        <dbReference type="EMBL" id="KAI2654824.1"/>
    </source>
</evidence>
<dbReference type="Pfam" id="PF03456">
    <property type="entry name" value="uDENN"/>
    <property type="match status" value="1"/>
</dbReference>
<feature type="region of interest" description="Disordered" evidence="3">
    <location>
        <begin position="634"/>
        <end position="667"/>
    </location>
</feature>
<dbReference type="InterPro" id="IPR037516">
    <property type="entry name" value="Tripartite_DENN"/>
</dbReference>
<sequence length="1405" mass="155195">MTEERCPQLVDYFVVAGLTGDSSPLDEEGQQRGVRAVQPVTDLAVIARGLGEDVPEGFTCIEKTQGGHPAELSAGLLNNPHMFLCYRRGHDKPPIEELGVLYEGKDPVRPGWQVIETTPYSRSASLSSGGPATHRTFLMFRRAPDSQALNTLGVTEISLLMPSKGETAPHTYCRVDKNLNTGMWGPALYLCYKRSVAKANALVYEAGLISRYPEEDLESFPLPDSVPVFCLPMGVAVESWPLNTKYQLPIFSTFVLTSASGDKVYGAAIQFYEAYPRESLSERQCVRLGLLSVVDRRPITNRSVQVKKSICVLSHWPFFSVFQKFLTFIYRYSISGPHVLALEKHISSFMHNVPFPSAQRPRILVQLSPYDNLLLCQPVSSPLPLSGASFVKLLQNLGPENACSLLLAVLTEHKLLLHSLRPDVLTSVSEALVSMAFPLRWPCPYIPLCPLRMADVLCAPMPFIVGVHSSYFDLYDPPSDVVLYAGSGGGHAGVPADGLRSDLRPSEAAGAGDPGGVPALHELFAERIQILPAAHHTGALTKTQMFTQFIEECSFVSDRHGCLEFFDECVQKVDVEKPEDVRLIDRDECHSGEHTVFIMPPEEPQEADGSECPAHYSYDTFPILQSDLFDRPQDQLRTPAKGSAPSSPAPRRTKQVGPSAEGQVTGSEVKGQRADALCCVCVCVQEIKLAQKKAQKYSTVPDMWSKCLLGHCYGLWFIYLPTFVKAESTKVRTLHAAYEVLKHMETRKVVLPDEVCYRILMQLCGQYGQPVLAVRVLLEMKRAGITPNTITYGYYNKAVLESKWPSTNQGGRLRWAKLRNVVLAVAQFRQPIKQQQRSASFSTRAGQRDAPPPARDRQPSASSHSHILLLFTEDVLSKPRPHSALIRQSSWSGLSESSSHESLTSLAKSNSLSSVQASGSKVKLSKKAAAQTAAANAAAASRKPPAGRRDTLSPPAPVLVRRSDICLSTFYRDCAETADADCRCQPERDSRSVEVRETLNRKSVDENYNNVSSPSRGLAGKLQQLLTPTRNRTSVRRAASVDDRRVGANGHSRRTSEQKLSRKNQMAESLLKAKERLYNATCNSLVYDEEIMAGWSSDDSNLNTTCPFCSAPFVPLLNAEICDLGPVCSVERNNLSAEDELENAMRPPAGPDDALQHLCNGVRETDSSSETSSQSESSVPSVGGAPQVTVAYLSPLVLRKEMESLLENEGEAVLSQVQLLDSHSILFWNLVWYFTRLGLPSNLLQLLRTSPLTARLAQVSLSHTYTHTHTQRSSADGVFVRQGSEGAGVRVKLLWDTLTPDTEQWPPLYMLWRIHSGVPMRSHNWRHHNHPFSLGFLEEVLRWVGMNEEEYEAARGVLVALEEVTSEEAVVCALIHCNNRGAAELHCSMNKRVLRTNILSVSSDH</sequence>
<dbReference type="InterPro" id="IPR005112">
    <property type="entry name" value="dDENN_dom"/>
</dbReference>
<dbReference type="PROSITE" id="PS51498">
    <property type="entry name" value="MABP"/>
    <property type="match status" value="1"/>
</dbReference>
<feature type="compositionally biased region" description="Low complexity" evidence="3">
    <location>
        <begin position="639"/>
        <end position="650"/>
    </location>
</feature>
<dbReference type="Pfam" id="PF02141">
    <property type="entry name" value="DENN"/>
    <property type="match status" value="1"/>
</dbReference>
<dbReference type="InterPro" id="IPR023341">
    <property type="entry name" value="MABP"/>
</dbReference>
<evidence type="ECO:0000313" key="7">
    <source>
        <dbReference type="Proteomes" id="UP000830375"/>
    </source>
</evidence>
<feature type="compositionally biased region" description="Low complexity" evidence="3">
    <location>
        <begin position="1168"/>
        <end position="1182"/>
    </location>
</feature>
<feature type="repeat" description="PPR" evidence="2">
    <location>
        <begin position="753"/>
        <end position="787"/>
    </location>
</feature>
<protein>
    <submittedName>
        <fullName evidence="6">DENN domain-containing protein 4B</fullName>
    </submittedName>
</protein>
<gene>
    <name evidence="6" type="ORF">H4Q32_017084</name>
</gene>
<evidence type="ECO:0000256" key="3">
    <source>
        <dbReference type="SAM" id="MobiDB-lite"/>
    </source>
</evidence>
<dbReference type="PANTHER" id="PTHR12296:SF18">
    <property type="entry name" value="DENN DOMAIN-CONTAINING PROTEIN 4B"/>
    <property type="match status" value="1"/>
</dbReference>
<dbReference type="InterPro" id="IPR051696">
    <property type="entry name" value="DENN_Domain_GEFs"/>
</dbReference>
<evidence type="ECO:0000256" key="2">
    <source>
        <dbReference type="PROSITE-ProRule" id="PRU00708"/>
    </source>
</evidence>
<dbReference type="InterPro" id="IPR043153">
    <property type="entry name" value="DENN_C"/>
</dbReference>
<name>A0ABQ8LWP3_LABRO</name>
<keyword evidence="7" id="KW-1185">Reference proteome</keyword>
<dbReference type="InterPro" id="IPR001194">
    <property type="entry name" value="cDENN_dom"/>
</dbReference>
<reference evidence="6 7" key="1">
    <citation type="submission" date="2022-01" db="EMBL/GenBank/DDBJ databases">
        <title>A high-quality chromosome-level genome assembly of rohu carp, Labeo rohita.</title>
        <authorList>
            <person name="Arick M.A. II"/>
            <person name="Hsu C.-Y."/>
            <person name="Magbanua Z."/>
            <person name="Pechanova O."/>
            <person name="Grover C."/>
            <person name="Miller E."/>
            <person name="Thrash A."/>
            <person name="Ezzel L."/>
            <person name="Alam S."/>
            <person name="Benzie J."/>
            <person name="Hamilton M."/>
            <person name="Karsi A."/>
            <person name="Lawrence M.L."/>
            <person name="Peterson D.G."/>
        </authorList>
    </citation>
    <scope>NUCLEOTIDE SEQUENCE [LARGE SCALE GENOMIC DNA]</scope>
    <source>
        <strain evidence="7">BAU-BD-2019</strain>
        <tissue evidence="6">Blood</tissue>
    </source>
</reference>
<feature type="compositionally biased region" description="Polar residues" evidence="3">
    <location>
        <begin position="834"/>
        <end position="843"/>
    </location>
</feature>
<keyword evidence="1" id="KW-0344">Guanine-nucleotide releasing factor</keyword>
<feature type="region of interest" description="Disordered" evidence="3">
    <location>
        <begin position="1030"/>
        <end position="1064"/>
    </location>
</feature>
<dbReference type="InterPro" id="IPR011990">
    <property type="entry name" value="TPR-like_helical_dom_sf"/>
</dbReference>
<evidence type="ECO:0000256" key="1">
    <source>
        <dbReference type="ARBA" id="ARBA00022658"/>
    </source>
</evidence>
<dbReference type="SMART" id="SM00800">
    <property type="entry name" value="uDENN"/>
    <property type="match status" value="1"/>
</dbReference>
<feature type="domain" description="MABP" evidence="5">
    <location>
        <begin position="37"/>
        <end position="196"/>
    </location>
</feature>
<dbReference type="InterPro" id="IPR005113">
    <property type="entry name" value="uDENN_dom"/>
</dbReference>
<feature type="domain" description="UDENN" evidence="4">
    <location>
        <begin position="188"/>
        <end position="596"/>
    </location>
</feature>
<dbReference type="InterPro" id="IPR002885">
    <property type="entry name" value="PPR_rpt"/>
</dbReference>
<comment type="caution">
    <text evidence="6">The sequence shown here is derived from an EMBL/GenBank/DDBJ whole genome shotgun (WGS) entry which is preliminary data.</text>
</comment>
<feature type="region of interest" description="Disordered" evidence="3">
    <location>
        <begin position="935"/>
        <end position="956"/>
    </location>
</feature>
<feature type="region of interest" description="Disordered" evidence="3">
    <location>
        <begin position="834"/>
        <end position="863"/>
    </location>
</feature>
<dbReference type="Proteomes" id="UP000830375">
    <property type="component" value="Unassembled WGS sequence"/>
</dbReference>
<dbReference type="SMART" id="SM00799">
    <property type="entry name" value="DENN"/>
    <property type="match status" value="1"/>
</dbReference>
<evidence type="ECO:0000259" key="5">
    <source>
        <dbReference type="PROSITE" id="PS51498"/>
    </source>
</evidence>